<protein>
    <submittedName>
        <fullName evidence="2">Uncharacterized protein</fullName>
    </submittedName>
</protein>
<reference evidence="3" key="1">
    <citation type="submission" date="2019-02" db="EMBL/GenBank/DDBJ databases">
        <authorList>
            <person name="Olsen N.S."/>
            <person name="Kot W."/>
            <person name="Hansen L.H."/>
        </authorList>
    </citation>
    <scope>NUCLEOTIDE SEQUENCE [LARGE SCALE GENOMIC DNA]</scope>
</reference>
<feature type="transmembrane region" description="Helical" evidence="1">
    <location>
        <begin position="35"/>
        <end position="56"/>
    </location>
</feature>
<keyword evidence="3" id="KW-1185">Reference proteome</keyword>
<sequence>MDDFTRLVLGWIVFLFAWLIHCARHKFRLSYDNSFVMTCFSIPGWIILLVATAEYIHKTF</sequence>
<accession>A0A4D6DYF8</accession>
<name>A0A4D6DYF8_9CAUD</name>
<proteinExistence type="predicted"/>
<evidence type="ECO:0000313" key="2">
    <source>
        <dbReference type="EMBL" id="QBZ71397.1"/>
    </source>
</evidence>
<evidence type="ECO:0000256" key="1">
    <source>
        <dbReference type="SAM" id="Phobius"/>
    </source>
</evidence>
<feature type="transmembrane region" description="Helical" evidence="1">
    <location>
        <begin position="6"/>
        <end position="23"/>
    </location>
</feature>
<keyword evidence="1" id="KW-0812">Transmembrane</keyword>
<evidence type="ECO:0000313" key="3">
    <source>
        <dbReference type="Proteomes" id="UP000297193"/>
    </source>
</evidence>
<keyword evidence="1" id="KW-0472">Membrane</keyword>
<dbReference type="EMBL" id="MK552105">
    <property type="protein sequence ID" value="QBZ71397.1"/>
    <property type="molecule type" value="Genomic_DNA"/>
</dbReference>
<organism evidence="2 3">
    <name type="scientific">Escherichia phage Jahat_MG145</name>
    <dbReference type="NCBI Taxonomy" id="2562601"/>
    <lineage>
        <taxon>Viruses</taxon>
        <taxon>Duplodnaviria</taxon>
        <taxon>Heunggongvirae</taxon>
        <taxon>Uroviricota</taxon>
        <taxon>Caudoviricetes</taxon>
        <taxon>Drexlerviridae</taxon>
        <taxon>Tempevirinae</taxon>
        <taxon>Jahatvirus</taxon>
        <taxon>Jahatvirus MG145</taxon>
    </lineage>
</organism>
<dbReference type="Proteomes" id="UP000297193">
    <property type="component" value="Segment"/>
</dbReference>
<keyword evidence="1" id="KW-1133">Transmembrane helix</keyword>